<keyword evidence="2" id="KW-0813">Transport</keyword>
<dbReference type="SUPFAM" id="SSF103473">
    <property type="entry name" value="MFS general substrate transporter"/>
    <property type="match status" value="1"/>
</dbReference>
<evidence type="ECO:0000259" key="8">
    <source>
        <dbReference type="PROSITE" id="PS50850"/>
    </source>
</evidence>
<dbReference type="InterPro" id="IPR020846">
    <property type="entry name" value="MFS_dom"/>
</dbReference>
<comment type="subcellular location">
    <subcellularLocation>
        <location evidence="1">Cell membrane</location>
        <topology evidence="1">Multi-pass membrane protein</topology>
    </subcellularLocation>
</comment>
<keyword evidence="4 7" id="KW-0812">Transmembrane</keyword>
<dbReference type="PANTHER" id="PTHR23517:SF2">
    <property type="entry name" value="MULTIDRUG RESISTANCE PROTEIN MDTH"/>
    <property type="match status" value="1"/>
</dbReference>
<dbReference type="Proteomes" id="UP000094960">
    <property type="component" value="Chromosome"/>
</dbReference>
<feature type="transmembrane region" description="Helical" evidence="7">
    <location>
        <begin position="28"/>
        <end position="51"/>
    </location>
</feature>
<dbReference type="PANTHER" id="PTHR23517">
    <property type="entry name" value="RESISTANCE PROTEIN MDTM, PUTATIVE-RELATED-RELATED"/>
    <property type="match status" value="1"/>
</dbReference>
<gene>
    <name evidence="9" type="ORF">BFF78_15800</name>
</gene>
<proteinExistence type="predicted"/>
<feature type="transmembrane region" description="Helical" evidence="7">
    <location>
        <begin position="179"/>
        <end position="198"/>
    </location>
</feature>
<feature type="transmembrane region" description="Helical" evidence="7">
    <location>
        <begin position="226"/>
        <end position="246"/>
    </location>
</feature>
<dbReference type="InterPro" id="IPR036259">
    <property type="entry name" value="MFS_trans_sf"/>
</dbReference>
<feature type="transmembrane region" description="Helical" evidence="7">
    <location>
        <begin position="154"/>
        <end position="173"/>
    </location>
</feature>
<protein>
    <recommendedName>
        <fullName evidence="8">Major facilitator superfamily (MFS) profile domain-containing protein</fullName>
    </recommendedName>
</protein>
<evidence type="ECO:0000256" key="5">
    <source>
        <dbReference type="ARBA" id="ARBA00022989"/>
    </source>
</evidence>
<feature type="transmembrane region" description="Helical" evidence="7">
    <location>
        <begin position="94"/>
        <end position="121"/>
    </location>
</feature>
<evidence type="ECO:0000256" key="7">
    <source>
        <dbReference type="SAM" id="Phobius"/>
    </source>
</evidence>
<name>A0A1D7YAH7_9ACTN</name>
<evidence type="ECO:0000256" key="1">
    <source>
        <dbReference type="ARBA" id="ARBA00004651"/>
    </source>
</evidence>
<dbReference type="InterPro" id="IPR050171">
    <property type="entry name" value="MFS_Transporters"/>
</dbReference>
<accession>A0A1D7YAH7</accession>
<dbReference type="Pfam" id="PF07690">
    <property type="entry name" value="MFS_1"/>
    <property type="match status" value="1"/>
</dbReference>
<feature type="transmembrane region" description="Helical" evidence="7">
    <location>
        <begin position="290"/>
        <end position="308"/>
    </location>
</feature>
<dbReference type="InterPro" id="IPR011701">
    <property type="entry name" value="MFS"/>
</dbReference>
<keyword evidence="5 7" id="KW-1133">Transmembrane helix</keyword>
<evidence type="ECO:0000256" key="3">
    <source>
        <dbReference type="ARBA" id="ARBA00022475"/>
    </source>
</evidence>
<feature type="domain" description="Major facilitator superfamily (MFS) profile" evidence="8">
    <location>
        <begin position="25"/>
        <end position="402"/>
    </location>
</feature>
<dbReference type="RefSeq" id="WP_069778953.1">
    <property type="nucleotide sequence ID" value="NZ_CP017248.1"/>
</dbReference>
<dbReference type="Gene3D" id="1.20.1250.20">
    <property type="entry name" value="MFS general substrate transporter like domains"/>
    <property type="match status" value="1"/>
</dbReference>
<evidence type="ECO:0000256" key="4">
    <source>
        <dbReference type="ARBA" id="ARBA00022692"/>
    </source>
</evidence>
<dbReference type="GO" id="GO:0022857">
    <property type="term" value="F:transmembrane transporter activity"/>
    <property type="evidence" value="ECO:0007669"/>
    <property type="project" value="InterPro"/>
</dbReference>
<organism evidence="9 10">
    <name type="scientific">Streptomyces fodineus</name>
    <dbReference type="NCBI Taxonomy" id="1904616"/>
    <lineage>
        <taxon>Bacteria</taxon>
        <taxon>Bacillati</taxon>
        <taxon>Actinomycetota</taxon>
        <taxon>Actinomycetes</taxon>
        <taxon>Kitasatosporales</taxon>
        <taxon>Streptomycetaceae</taxon>
        <taxon>Streptomyces</taxon>
    </lineage>
</organism>
<dbReference type="GO" id="GO:0005886">
    <property type="term" value="C:plasma membrane"/>
    <property type="evidence" value="ECO:0007669"/>
    <property type="project" value="UniProtKB-SubCell"/>
</dbReference>
<feature type="transmembrane region" description="Helical" evidence="7">
    <location>
        <begin position="258"/>
        <end position="278"/>
    </location>
</feature>
<keyword evidence="10" id="KW-1185">Reference proteome</keyword>
<dbReference type="KEGG" id="spun:BFF78_15800"/>
<evidence type="ECO:0000313" key="9">
    <source>
        <dbReference type="EMBL" id="AOR32339.1"/>
    </source>
</evidence>
<evidence type="ECO:0000256" key="2">
    <source>
        <dbReference type="ARBA" id="ARBA00022448"/>
    </source>
</evidence>
<sequence length="409" mass="42568">MTETQHPSRAPATGAAATWREAPTAVKAVVVGIFVNRLGGFLQAFLVLFLVRGGYDSVQASTALGVNGVGCIVGVLLGGWLVDLVGARRAIVWSMTLTAVLTAAVPAVPSYPLLLAVVTALGMSSQVYRPASAEVVSAGVAPRRRVMAFAMYRLALNTGTTAAPLLGALLAAVSYSLLFWVEAVAALACALVSGWALPPGAGRGDHRRRDGSRTGGYLTLLRDVRYLLFLLGMLVYAAVYIQYVSVLPLAVRDAGWSTFVYGALISVNGLIVICCELLVTRRTQHWPRRLAAAAGIVLVSGGVALYALPPQVGWFFVATVVWSLGETVGSPTMVAYPAHAARPELTSRYMGASQAAFGAGTALGPPLGVALWAAWGGTSWLLFGALGLLAAAAVTTGMRTDAEPTADDP</sequence>
<dbReference type="EMBL" id="CP017248">
    <property type="protein sequence ID" value="AOR32339.1"/>
    <property type="molecule type" value="Genomic_DNA"/>
</dbReference>
<keyword evidence="3" id="KW-1003">Cell membrane</keyword>
<evidence type="ECO:0000256" key="6">
    <source>
        <dbReference type="ARBA" id="ARBA00023136"/>
    </source>
</evidence>
<keyword evidence="6 7" id="KW-0472">Membrane</keyword>
<dbReference type="AlphaFoldDB" id="A0A1D7YAH7"/>
<dbReference type="PROSITE" id="PS50850">
    <property type="entry name" value="MFS"/>
    <property type="match status" value="1"/>
</dbReference>
<evidence type="ECO:0000313" key="10">
    <source>
        <dbReference type="Proteomes" id="UP000094960"/>
    </source>
</evidence>
<feature type="transmembrane region" description="Helical" evidence="7">
    <location>
        <begin position="63"/>
        <end position="82"/>
    </location>
</feature>
<reference evidence="10" key="1">
    <citation type="submission" date="2016-09" db="EMBL/GenBank/DDBJ databases">
        <title>Streptomyces puniciscabiei strain:TW1S1 Genome sequencing and assembly.</title>
        <authorList>
            <person name="Kim M.-K."/>
            <person name="Kim S.B."/>
        </authorList>
    </citation>
    <scope>NUCLEOTIDE SEQUENCE [LARGE SCALE GENOMIC DNA]</scope>
    <source>
        <strain evidence="10">TW1S1</strain>
    </source>
</reference>